<reference evidence="11" key="3">
    <citation type="submission" date="2025-09" db="UniProtKB">
        <authorList>
            <consortium name="Ensembl"/>
        </authorList>
    </citation>
    <scope>IDENTIFICATION</scope>
</reference>
<dbReference type="InterPro" id="IPR013083">
    <property type="entry name" value="Znf_RING/FYVE/PHD"/>
</dbReference>
<keyword evidence="7" id="KW-0863">Zinc-finger</keyword>
<dbReference type="Pfam" id="PF22697">
    <property type="entry name" value="SOS1_NGEF_PH"/>
    <property type="match status" value="1"/>
</dbReference>
<dbReference type="InterPro" id="IPR035899">
    <property type="entry name" value="DBL_dom_sf"/>
</dbReference>
<dbReference type="SUPFAM" id="SSF57903">
    <property type="entry name" value="FYVE/PHD zinc finger"/>
    <property type="match status" value="2"/>
</dbReference>
<keyword evidence="6" id="KW-0677">Repeat</keyword>
<protein>
    <submittedName>
        <fullName evidence="11">FYVE, RhoGEF and PH domain containing 2</fullName>
    </submittedName>
</protein>
<dbReference type="GO" id="GO:0046847">
    <property type="term" value="P:filopodium assembly"/>
    <property type="evidence" value="ECO:0007669"/>
    <property type="project" value="TreeGrafter"/>
</dbReference>
<keyword evidence="3" id="KW-0597">Phosphoprotein</keyword>
<dbReference type="CDD" id="cd00160">
    <property type="entry name" value="RhoGEF"/>
    <property type="match status" value="1"/>
</dbReference>
<comment type="subcellular location">
    <subcellularLocation>
        <location evidence="1">Cytoplasm</location>
        <location evidence="1">Cytoskeleton</location>
    </subcellularLocation>
</comment>
<name>A0A8U7NTP4_CORMO</name>
<evidence type="ECO:0000256" key="1">
    <source>
        <dbReference type="ARBA" id="ARBA00004245"/>
    </source>
</evidence>
<evidence type="ECO:0000256" key="10">
    <source>
        <dbReference type="SAM" id="MobiDB-lite"/>
    </source>
</evidence>
<keyword evidence="4" id="KW-0344">Guanine-nucleotide releasing factor</keyword>
<dbReference type="Gene3D" id="3.30.40.10">
    <property type="entry name" value="Zinc/RING finger domain, C3HC4 (zinc finger)"/>
    <property type="match status" value="1"/>
</dbReference>
<dbReference type="AlphaFoldDB" id="A0A8U7NTP4"/>
<evidence type="ECO:0000256" key="5">
    <source>
        <dbReference type="ARBA" id="ARBA00022723"/>
    </source>
</evidence>
<feature type="compositionally biased region" description="Polar residues" evidence="10">
    <location>
        <begin position="16"/>
        <end position="33"/>
    </location>
</feature>
<reference evidence="12" key="1">
    <citation type="submission" date="2019-10" db="EMBL/GenBank/DDBJ databases">
        <title>Corvus moneduloides (New Caledonian crow) genome, bCorMon1, primary haplotype.</title>
        <authorList>
            <person name="Rutz C."/>
            <person name="Fungtammasan C."/>
            <person name="Mountcastle J."/>
            <person name="Formenti G."/>
            <person name="Chow W."/>
            <person name="Howe K."/>
            <person name="Steele M.P."/>
            <person name="Fernandes J."/>
            <person name="Gilbert M.T.P."/>
            <person name="Fedrigo O."/>
            <person name="Jarvis E.D."/>
            <person name="Gemmell N."/>
        </authorList>
    </citation>
    <scope>NUCLEOTIDE SEQUENCE [LARGE SCALE GENOMIC DNA]</scope>
</reference>
<evidence type="ECO:0000256" key="2">
    <source>
        <dbReference type="ARBA" id="ARBA00022490"/>
    </source>
</evidence>
<evidence type="ECO:0000256" key="7">
    <source>
        <dbReference type="ARBA" id="ARBA00022771"/>
    </source>
</evidence>
<accession>A0A8U7NTP4</accession>
<evidence type="ECO:0000313" key="12">
    <source>
        <dbReference type="Proteomes" id="UP000694553"/>
    </source>
</evidence>
<dbReference type="FunFam" id="1.20.900.10:FF:000013">
    <property type="entry name" value="FYVE, RhoGEF and PH domain-containing protein 4"/>
    <property type="match status" value="1"/>
</dbReference>
<sequence length="839" mass="94025">MAELITFLCSRDSKSAQRGKQALTSAAASQPQQLPIFPASRSCSLAGEENKEEKDQQGRRGLSFKCLRSLRYKIHEDNWRRPQGPGLEPGSQEPEEKKIALELLETEQAYVNRLHLLDQVFYKELMKEAKTGKMIPEEVVKMIFSNISSIYQFHAEFFLPELRKRMEDWNRNPRIGDVIQKLAPFLKMYGEYVKNFDKAVELITAWSEKSPPFQELIADIQKRKVCANLTLQHHMLEPVQRIPRYELLLKDYVRKLPPQSPDRGDAEKALEMIFMVAKHSNAAIAEMERLQNLWVVYQRLGLEDDIVDPSNELIKEGPIQKISTRNNSTSEKYLFLFNNMLLYCVPKVIQVGAEFQVHLRMDMEGMKVRELKDIEFPHTFLVSGKQRTLELQARSGEEMNAWIKAFQDAIDRKEKRSETFKTAVHGLETDTPAVKTEELGRRAPQWVRDNLVTMCMRCKEPFNAITRRRHHCRACGYVSHPLPPSLPPGLLRWLLGQECTSPTPCTPLPGLGLLLPLSSSWSCPWVPQPCPSVTSIPVWWLLQVVCARCSDYKAELQYDGNRPNRVCQECYIFLTGHTVLEDREGKHKGILEVSSATLCPASPCPLSIATHPALLSSHHFWLLLSQSGPAPGAGGVGVTPTAVRGCMCLLISLPPAPSLGTRHSGFPSPQDVSNTIIARTAPHLLLLWGVFWSGQGIPQEMTSAQCLFYHLLWMLRDLLGFLAERSCRCIKQEFALQFPAAAGQEWQGEHAGLVRDPAGRSPRALHLRSPPGEAWLGSTPEGHPAVPIPCLPPLSLFLAGRPSPHLHPPAGLPGAGHAPERVPAPLPAGTVPAGVHLRS</sequence>
<dbReference type="InterPro" id="IPR051092">
    <property type="entry name" value="FYVE_RhoGEF_PH"/>
</dbReference>
<dbReference type="GO" id="GO:0005085">
    <property type="term" value="F:guanyl-nucleotide exchange factor activity"/>
    <property type="evidence" value="ECO:0007669"/>
    <property type="project" value="UniProtKB-KW"/>
</dbReference>
<keyword evidence="5" id="KW-0479">Metal-binding</keyword>
<keyword evidence="8" id="KW-0862">Zinc</keyword>
<dbReference type="GO" id="GO:0005737">
    <property type="term" value="C:cytoplasm"/>
    <property type="evidence" value="ECO:0007669"/>
    <property type="project" value="TreeGrafter"/>
</dbReference>
<dbReference type="InterPro" id="IPR037797">
    <property type="entry name" value="FGD2_PH1"/>
</dbReference>
<dbReference type="InterPro" id="IPR001849">
    <property type="entry name" value="PH_domain"/>
</dbReference>
<gene>
    <name evidence="11" type="primary">FGD2</name>
</gene>
<dbReference type="GO" id="GO:0007010">
    <property type="term" value="P:cytoskeleton organization"/>
    <property type="evidence" value="ECO:0007669"/>
    <property type="project" value="TreeGrafter"/>
</dbReference>
<dbReference type="SMART" id="SM00064">
    <property type="entry name" value="FYVE"/>
    <property type="match status" value="1"/>
</dbReference>
<evidence type="ECO:0000256" key="6">
    <source>
        <dbReference type="ARBA" id="ARBA00022737"/>
    </source>
</evidence>
<dbReference type="Gene3D" id="2.30.29.30">
    <property type="entry name" value="Pleckstrin-homology domain (PH domain)/Phosphotyrosine-binding domain (PTB)"/>
    <property type="match status" value="1"/>
</dbReference>
<dbReference type="SMART" id="SM00233">
    <property type="entry name" value="PH"/>
    <property type="match status" value="1"/>
</dbReference>
<evidence type="ECO:0000313" key="11">
    <source>
        <dbReference type="Ensembl" id="ENSCMUP00000030242.1"/>
    </source>
</evidence>
<dbReference type="PROSITE" id="PS50003">
    <property type="entry name" value="PH_DOMAIN"/>
    <property type="match status" value="1"/>
</dbReference>
<dbReference type="SMART" id="SM00325">
    <property type="entry name" value="RhoGEF"/>
    <property type="match status" value="1"/>
</dbReference>
<evidence type="ECO:0000256" key="4">
    <source>
        <dbReference type="ARBA" id="ARBA00022658"/>
    </source>
</evidence>
<dbReference type="GO" id="GO:0008270">
    <property type="term" value="F:zinc ion binding"/>
    <property type="evidence" value="ECO:0007669"/>
    <property type="project" value="UniProtKB-KW"/>
</dbReference>
<dbReference type="Proteomes" id="UP000694553">
    <property type="component" value="Unassembled WGS sequence"/>
</dbReference>
<evidence type="ECO:0000256" key="8">
    <source>
        <dbReference type="ARBA" id="ARBA00022833"/>
    </source>
</evidence>
<dbReference type="InterPro" id="IPR055251">
    <property type="entry name" value="SOS1_NGEF_PH"/>
</dbReference>
<organism evidence="11 12">
    <name type="scientific">Corvus moneduloides</name>
    <name type="common">New Caledonian crow</name>
    <dbReference type="NCBI Taxonomy" id="1196302"/>
    <lineage>
        <taxon>Eukaryota</taxon>
        <taxon>Metazoa</taxon>
        <taxon>Chordata</taxon>
        <taxon>Craniata</taxon>
        <taxon>Vertebrata</taxon>
        <taxon>Euteleostomi</taxon>
        <taxon>Archelosauria</taxon>
        <taxon>Archosauria</taxon>
        <taxon>Dinosauria</taxon>
        <taxon>Saurischia</taxon>
        <taxon>Theropoda</taxon>
        <taxon>Coelurosauria</taxon>
        <taxon>Aves</taxon>
        <taxon>Neognathae</taxon>
        <taxon>Neoaves</taxon>
        <taxon>Telluraves</taxon>
        <taxon>Australaves</taxon>
        <taxon>Passeriformes</taxon>
        <taxon>Corvoidea</taxon>
        <taxon>Corvidae</taxon>
        <taxon>Corvus</taxon>
    </lineage>
</organism>
<keyword evidence="12" id="KW-1185">Reference proteome</keyword>
<feature type="region of interest" description="Disordered" evidence="10">
    <location>
        <begin position="14"/>
        <end position="35"/>
    </location>
</feature>
<dbReference type="Gene3D" id="1.20.900.10">
    <property type="entry name" value="Dbl homology (DH) domain"/>
    <property type="match status" value="1"/>
</dbReference>
<evidence type="ECO:0000256" key="9">
    <source>
        <dbReference type="ARBA" id="ARBA00023212"/>
    </source>
</evidence>
<dbReference type="Pfam" id="PF00621">
    <property type="entry name" value="RhoGEF"/>
    <property type="match status" value="1"/>
</dbReference>
<dbReference type="GO" id="GO:0005856">
    <property type="term" value="C:cytoskeleton"/>
    <property type="evidence" value="ECO:0007669"/>
    <property type="project" value="UniProtKB-SubCell"/>
</dbReference>
<dbReference type="InterPro" id="IPR000306">
    <property type="entry name" value="Znf_FYVE"/>
</dbReference>
<dbReference type="InterPro" id="IPR011011">
    <property type="entry name" value="Znf_FYVE_PHD"/>
</dbReference>
<proteinExistence type="predicted"/>
<dbReference type="PANTHER" id="PTHR12673:SF82">
    <property type="entry name" value="FYVE, RHOGEF AND PH DOMAIN-CONTAINING PROTEIN 2"/>
    <property type="match status" value="1"/>
</dbReference>
<dbReference type="InterPro" id="IPR000219">
    <property type="entry name" value="DH_dom"/>
</dbReference>
<dbReference type="CDD" id="cd13386">
    <property type="entry name" value="PH1_FGD2"/>
    <property type="match status" value="1"/>
</dbReference>
<dbReference type="PANTHER" id="PTHR12673">
    <property type="entry name" value="FACIOGENITAL DYSPLASIA PROTEIN"/>
    <property type="match status" value="1"/>
</dbReference>
<evidence type="ECO:0000256" key="3">
    <source>
        <dbReference type="ARBA" id="ARBA00022553"/>
    </source>
</evidence>
<dbReference type="Pfam" id="PF01363">
    <property type="entry name" value="FYVE"/>
    <property type="match status" value="1"/>
</dbReference>
<keyword evidence="9" id="KW-0206">Cytoskeleton</keyword>
<reference evidence="11" key="2">
    <citation type="submission" date="2025-08" db="UniProtKB">
        <authorList>
            <consortium name="Ensembl"/>
        </authorList>
    </citation>
    <scope>IDENTIFICATION</scope>
</reference>
<dbReference type="Ensembl" id="ENSCMUT00000037247.1">
    <property type="protein sequence ID" value="ENSCMUP00000030242.1"/>
    <property type="gene ID" value="ENSCMUG00000018675.1"/>
</dbReference>
<dbReference type="PROSITE" id="PS50010">
    <property type="entry name" value="DH_2"/>
    <property type="match status" value="1"/>
</dbReference>
<dbReference type="InterPro" id="IPR011993">
    <property type="entry name" value="PH-like_dom_sf"/>
</dbReference>
<dbReference type="SUPFAM" id="SSF48065">
    <property type="entry name" value="DBL homology domain (DH-domain)"/>
    <property type="match status" value="1"/>
</dbReference>
<keyword evidence="2" id="KW-0963">Cytoplasm</keyword>
<dbReference type="SUPFAM" id="SSF50729">
    <property type="entry name" value="PH domain-like"/>
    <property type="match status" value="1"/>
</dbReference>